<evidence type="ECO:0000259" key="1">
    <source>
        <dbReference type="Pfam" id="PF23635"/>
    </source>
</evidence>
<dbReference type="AlphaFoldDB" id="M8BM05"/>
<dbReference type="EnsemblPlants" id="EMT26030">
    <property type="protein sequence ID" value="EMT26030"/>
    <property type="gene ID" value="F775_19932"/>
</dbReference>
<dbReference type="Pfam" id="PF23635">
    <property type="entry name" value="Beta-prop_AT5G49610-like"/>
    <property type="match status" value="1"/>
</dbReference>
<feature type="domain" description="F-box protein AT5G49610-like beta-propeller" evidence="1">
    <location>
        <begin position="19"/>
        <end position="158"/>
    </location>
</feature>
<sequence length="193" mass="21612">MSIFNGGVLRPAGGQGCRSSHFQVALMAGDRESERVSAYLYSSETGIWGNISSVQLQWQNRMGIGTSTLTGNSLCWLIQTNHQCVILEFDLDRQSLDLRELPPHIDAGYHNLSIMPAEDGGLGFIYFSQFQAQLWKRMPDSDGLAVWVLYRAIDFEKIGSTCKRDYLILQGFAEENNAVLVIASLHIIYFTVL</sequence>
<dbReference type="InterPro" id="IPR056594">
    <property type="entry name" value="AT5G49610-like_b-prop"/>
</dbReference>
<dbReference type="PANTHER" id="PTHR33186">
    <property type="entry name" value="OS10G0136150 PROTEIN-RELATED"/>
    <property type="match status" value="1"/>
</dbReference>
<evidence type="ECO:0000313" key="2">
    <source>
        <dbReference type="EnsemblPlants" id="EMT26030"/>
    </source>
</evidence>
<accession>M8BM05</accession>
<protein>
    <recommendedName>
        <fullName evidence="1">F-box protein AT5G49610-like beta-propeller domain-containing protein</fullName>
    </recommendedName>
</protein>
<reference evidence="2" key="1">
    <citation type="submission" date="2015-06" db="UniProtKB">
        <authorList>
            <consortium name="EnsemblPlants"/>
        </authorList>
    </citation>
    <scope>IDENTIFICATION</scope>
</reference>
<dbReference type="ExpressionAtlas" id="M8BM05">
    <property type="expression patterns" value="baseline"/>
</dbReference>
<dbReference type="PANTHER" id="PTHR33186:SF13">
    <property type="entry name" value="OS10G0138300 PROTEIN"/>
    <property type="match status" value="1"/>
</dbReference>
<organism evidence="2">
    <name type="scientific">Aegilops tauschii</name>
    <name type="common">Tausch's goatgrass</name>
    <name type="synonym">Aegilops squarrosa</name>
    <dbReference type="NCBI Taxonomy" id="37682"/>
    <lineage>
        <taxon>Eukaryota</taxon>
        <taxon>Viridiplantae</taxon>
        <taxon>Streptophyta</taxon>
        <taxon>Embryophyta</taxon>
        <taxon>Tracheophyta</taxon>
        <taxon>Spermatophyta</taxon>
        <taxon>Magnoliopsida</taxon>
        <taxon>Liliopsida</taxon>
        <taxon>Poales</taxon>
        <taxon>Poaceae</taxon>
        <taxon>BOP clade</taxon>
        <taxon>Pooideae</taxon>
        <taxon>Triticodae</taxon>
        <taxon>Triticeae</taxon>
        <taxon>Triticinae</taxon>
        <taxon>Aegilops</taxon>
    </lineage>
</organism>
<proteinExistence type="predicted"/>
<name>M8BM05_AEGTA</name>